<evidence type="ECO:0000313" key="9">
    <source>
        <dbReference type="EMBL" id="KAF5918955.1"/>
    </source>
</evidence>
<dbReference type="AlphaFoldDB" id="A0A7J7ET04"/>
<evidence type="ECO:0000313" key="10">
    <source>
        <dbReference type="Proteomes" id="UP000551758"/>
    </source>
</evidence>
<keyword evidence="4" id="KW-0297">G-protein coupled receptor</keyword>
<evidence type="ECO:0000256" key="5">
    <source>
        <dbReference type="ARBA" id="ARBA00023136"/>
    </source>
</evidence>
<accession>A0A7J7ET04</accession>
<evidence type="ECO:0000256" key="8">
    <source>
        <dbReference type="SAM" id="Phobius"/>
    </source>
</evidence>
<keyword evidence="6" id="KW-0675">Receptor</keyword>
<proteinExistence type="predicted"/>
<dbReference type="GO" id="GO:0016020">
    <property type="term" value="C:membrane"/>
    <property type="evidence" value="ECO:0007669"/>
    <property type="project" value="UniProtKB-SubCell"/>
</dbReference>
<feature type="transmembrane region" description="Helical" evidence="8">
    <location>
        <begin position="62"/>
        <end position="82"/>
    </location>
</feature>
<evidence type="ECO:0008006" key="11">
    <source>
        <dbReference type="Google" id="ProtNLM"/>
    </source>
</evidence>
<keyword evidence="10" id="KW-1185">Reference proteome</keyword>
<dbReference type="GO" id="GO:0004930">
    <property type="term" value="F:G protein-coupled receptor activity"/>
    <property type="evidence" value="ECO:0007669"/>
    <property type="project" value="UniProtKB-KW"/>
</dbReference>
<sequence length="92" mass="10521">MSQRLCPWNHSDPLHNLAACLWLQCHRSFMSSYVIILYSLSTYGLEGRCKALSTYVSEITEVILVFVPCMFIYLYSVAIFSIDKAVAVFCQN</sequence>
<protein>
    <recommendedName>
        <fullName evidence="11">Olfactory receptor</fullName>
    </recommendedName>
</protein>
<keyword evidence="5 8" id="KW-0472">Membrane</keyword>
<evidence type="ECO:0000256" key="6">
    <source>
        <dbReference type="ARBA" id="ARBA00023170"/>
    </source>
</evidence>
<evidence type="ECO:0000256" key="3">
    <source>
        <dbReference type="ARBA" id="ARBA00022989"/>
    </source>
</evidence>
<evidence type="ECO:0000256" key="1">
    <source>
        <dbReference type="ARBA" id="ARBA00004141"/>
    </source>
</evidence>
<evidence type="ECO:0000256" key="4">
    <source>
        <dbReference type="ARBA" id="ARBA00023040"/>
    </source>
</evidence>
<evidence type="ECO:0000256" key="2">
    <source>
        <dbReference type="ARBA" id="ARBA00022692"/>
    </source>
</evidence>
<comment type="subcellular location">
    <subcellularLocation>
        <location evidence="1">Membrane</location>
        <topology evidence="1">Multi-pass membrane protein</topology>
    </subcellularLocation>
</comment>
<keyword evidence="2 8" id="KW-0812">Transmembrane</keyword>
<dbReference type="EMBL" id="JACDTQ010002422">
    <property type="protein sequence ID" value="KAF5918955.1"/>
    <property type="molecule type" value="Genomic_DNA"/>
</dbReference>
<keyword evidence="7" id="KW-0807">Transducer</keyword>
<dbReference type="PANTHER" id="PTHR48002">
    <property type="entry name" value="OLFACTORY RECEPTOR"/>
    <property type="match status" value="1"/>
</dbReference>
<organism evidence="9 10">
    <name type="scientific">Diceros bicornis minor</name>
    <name type="common">South-central black rhinoceros</name>
    <dbReference type="NCBI Taxonomy" id="77932"/>
    <lineage>
        <taxon>Eukaryota</taxon>
        <taxon>Metazoa</taxon>
        <taxon>Chordata</taxon>
        <taxon>Craniata</taxon>
        <taxon>Vertebrata</taxon>
        <taxon>Euteleostomi</taxon>
        <taxon>Mammalia</taxon>
        <taxon>Eutheria</taxon>
        <taxon>Laurasiatheria</taxon>
        <taxon>Perissodactyla</taxon>
        <taxon>Rhinocerotidae</taxon>
        <taxon>Diceros</taxon>
    </lineage>
</organism>
<dbReference type="InterPro" id="IPR050427">
    <property type="entry name" value="Olfactory_Receptors"/>
</dbReference>
<name>A0A7J7ET04_DICBM</name>
<gene>
    <name evidence="9" type="ORF">HPG69_006865</name>
</gene>
<dbReference type="Proteomes" id="UP000551758">
    <property type="component" value="Unassembled WGS sequence"/>
</dbReference>
<comment type="caution">
    <text evidence="9">The sequence shown here is derived from an EMBL/GenBank/DDBJ whole genome shotgun (WGS) entry which is preliminary data.</text>
</comment>
<reference evidence="9 10" key="1">
    <citation type="journal article" date="2020" name="Mol. Biol. Evol.">
        <title>Interspecific Gene Flow and the Evolution of Specialization in Black and White Rhinoceros.</title>
        <authorList>
            <person name="Moodley Y."/>
            <person name="Westbury M.V."/>
            <person name="Russo I.M."/>
            <person name="Gopalakrishnan S."/>
            <person name="Rakotoarivelo A."/>
            <person name="Olsen R.A."/>
            <person name="Prost S."/>
            <person name="Tunstall T."/>
            <person name="Ryder O.A."/>
            <person name="Dalen L."/>
            <person name="Bruford M.W."/>
        </authorList>
    </citation>
    <scope>NUCLEOTIDE SEQUENCE [LARGE SCALE GENOMIC DNA]</scope>
    <source>
        <strain evidence="9">SBR-YM</strain>
        <tissue evidence="9">Skin</tissue>
    </source>
</reference>
<keyword evidence="3 8" id="KW-1133">Transmembrane helix</keyword>
<evidence type="ECO:0000256" key="7">
    <source>
        <dbReference type="ARBA" id="ARBA00023224"/>
    </source>
</evidence>